<organism evidence="1 2">
    <name type="scientific">Heyndrickxia coagulans</name>
    <name type="common">Weizmannia coagulans</name>
    <dbReference type="NCBI Taxonomy" id="1398"/>
    <lineage>
        <taxon>Bacteria</taxon>
        <taxon>Bacillati</taxon>
        <taxon>Bacillota</taxon>
        <taxon>Bacilli</taxon>
        <taxon>Bacillales</taxon>
        <taxon>Bacillaceae</taxon>
        <taxon>Heyndrickxia</taxon>
    </lineage>
</organism>
<evidence type="ECO:0000313" key="2">
    <source>
        <dbReference type="Proteomes" id="UP000075304"/>
    </source>
</evidence>
<sequence>MTRQPGLFYDKFILFTVYFTTLFTAANGFKPVETVQGIGPYPVYYTVNWKNIFKTK</sequence>
<accession>A0A150KJW4</accession>
<gene>
    <name evidence="1" type="ORF">B4099_2704</name>
</gene>
<dbReference type="Proteomes" id="UP000075304">
    <property type="component" value="Unassembled WGS sequence"/>
</dbReference>
<comment type="caution">
    <text evidence="1">The sequence shown here is derived from an EMBL/GenBank/DDBJ whole genome shotgun (WGS) entry which is preliminary data.</text>
</comment>
<evidence type="ECO:0000313" key="1">
    <source>
        <dbReference type="EMBL" id="KYC72598.1"/>
    </source>
</evidence>
<proteinExistence type="predicted"/>
<name>A0A150KJW4_HEYCO</name>
<dbReference type="PATRIC" id="fig|1398.25.peg.1421"/>
<dbReference type="AlphaFoldDB" id="A0A150KJW4"/>
<protein>
    <submittedName>
        <fullName evidence="1">Uncharacterized protein</fullName>
    </submittedName>
</protein>
<reference evidence="1 2" key="1">
    <citation type="submission" date="2016-01" db="EMBL/GenBank/DDBJ databases">
        <title>Genome Sequences of Twelve Sporeforming Bacillus Species Isolated from Foods.</title>
        <authorList>
            <person name="Berendsen E.M."/>
            <person name="Wells-Bennik M.H."/>
            <person name="Krawcyk A.O."/>
            <person name="De Jong A."/>
            <person name="Holsappel S."/>
            <person name="Eijlander R.T."/>
            <person name="Kuipers O.P."/>
        </authorList>
    </citation>
    <scope>NUCLEOTIDE SEQUENCE [LARGE SCALE GENOMIC DNA]</scope>
    <source>
        <strain evidence="1 2">B4099</strain>
    </source>
</reference>
<dbReference type="EMBL" id="LQYI01000018">
    <property type="protein sequence ID" value="KYC72598.1"/>
    <property type="molecule type" value="Genomic_DNA"/>
</dbReference>